<proteinExistence type="predicted"/>
<dbReference type="AlphaFoldDB" id="A0A918D3V9"/>
<evidence type="ECO:0000313" key="2">
    <source>
        <dbReference type="Proteomes" id="UP000600365"/>
    </source>
</evidence>
<name>A0A918D3V9_9ACTN</name>
<sequence>MLAEALTALAAAGGTAVVQAAGTSTWQGLQQAVARWFGRDDANEMRMVLNRLDRSADALAAAGDGEIDLVRLREQAVWQERFGAVLEGLRDHDRERAAEALRALLDAHPVTGTVATRDGGQAIGGNVEIRADRGSVAAWQVGDVTLGTPPPPGSQQG</sequence>
<protein>
    <submittedName>
        <fullName evidence="1">Uncharacterized protein</fullName>
    </submittedName>
</protein>
<dbReference type="RefSeq" id="WP_189186859.1">
    <property type="nucleotide sequence ID" value="NZ_BMMM01000005.1"/>
</dbReference>
<dbReference type="Proteomes" id="UP000600365">
    <property type="component" value="Unassembled WGS sequence"/>
</dbReference>
<gene>
    <name evidence="1" type="ORF">GCM10011579_034570</name>
</gene>
<dbReference type="EMBL" id="BMMM01000005">
    <property type="protein sequence ID" value="GGN64761.1"/>
    <property type="molecule type" value="Genomic_DNA"/>
</dbReference>
<accession>A0A918D3V9</accession>
<reference evidence="1 2" key="1">
    <citation type="journal article" date="2014" name="Int. J. Syst. Evol. Microbiol.">
        <title>Complete genome sequence of Corynebacterium casei LMG S-19264T (=DSM 44701T), isolated from a smear-ripened cheese.</title>
        <authorList>
            <consortium name="US DOE Joint Genome Institute (JGI-PGF)"/>
            <person name="Walter F."/>
            <person name="Albersmeier A."/>
            <person name="Kalinowski J."/>
            <person name="Ruckert C."/>
        </authorList>
    </citation>
    <scope>NUCLEOTIDE SEQUENCE [LARGE SCALE GENOMIC DNA]</scope>
    <source>
        <strain evidence="1 2">CGMCC 4.7111</strain>
    </source>
</reference>
<comment type="caution">
    <text evidence="1">The sequence shown here is derived from an EMBL/GenBank/DDBJ whole genome shotgun (WGS) entry which is preliminary data.</text>
</comment>
<keyword evidence="2" id="KW-1185">Reference proteome</keyword>
<organism evidence="1 2">
    <name type="scientific">Streptomyces albiflavescens</name>
    <dbReference type="NCBI Taxonomy" id="1623582"/>
    <lineage>
        <taxon>Bacteria</taxon>
        <taxon>Bacillati</taxon>
        <taxon>Actinomycetota</taxon>
        <taxon>Actinomycetes</taxon>
        <taxon>Kitasatosporales</taxon>
        <taxon>Streptomycetaceae</taxon>
        <taxon>Streptomyces</taxon>
    </lineage>
</organism>
<evidence type="ECO:0000313" key="1">
    <source>
        <dbReference type="EMBL" id="GGN64761.1"/>
    </source>
</evidence>